<dbReference type="Proteomes" id="UP000887565">
    <property type="component" value="Unplaced"/>
</dbReference>
<accession>A0A915KI22</accession>
<sequence length="110" mass="12885">MNYSGVLISAIVDSDVDDVRPVLQYYSNFDNPLAEYRENQKKLLKMEESKSKAMHHYDDSLTKNWSGWCLGEMMDELCEYGIEFYITKFVRGGPKNYAYKLYGPSTDQYH</sequence>
<keyword evidence="1" id="KW-1185">Reference proteome</keyword>
<proteinExistence type="predicted"/>
<organism evidence="1 2">
    <name type="scientific">Romanomermis culicivorax</name>
    <name type="common">Nematode worm</name>
    <dbReference type="NCBI Taxonomy" id="13658"/>
    <lineage>
        <taxon>Eukaryota</taxon>
        <taxon>Metazoa</taxon>
        <taxon>Ecdysozoa</taxon>
        <taxon>Nematoda</taxon>
        <taxon>Enoplea</taxon>
        <taxon>Dorylaimia</taxon>
        <taxon>Mermithida</taxon>
        <taxon>Mermithoidea</taxon>
        <taxon>Mermithidae</taxon>
        <taxon>Romanomermis</taxon>
    </lineage>
</organism>
<evidence type="ECO:0000313" key="2">
    <source>
        <dbReference type="WBParaSite" id="nRc.2.0.1.t38040-RA"/>
    </source>
</evidence>
<protein>
    <submittedName>
        <fullName evidence="2">Uncharacterized protein</fullName>
    </submittedName>
</protein>
<dbReference type="WBParaSite" id="nRc.2.0.1.t38040-RA">
    <property type="protein sequence ID" value="nRc.2.0.1.t38040-RA"/>
    <property type="gene ID" value="nRc.2.0.1.g38040"/>
</dbReference>
<evidence type="ECO:0000313" key="1">
    <source>
        <dbReference type="Proteomes" id="UP000887565"/>
    </source>
</evidence>
<reference evidence="2" key="1">
    <citation type="submission" date="2022-11" db="UniProtKB">
        <authorList>
            <consortium name="WormBaseParasite"/>
        </authorList>
    </citation>
    <scope>IDENTIFICATION</scope>
</reference>
<dbReference type="AlphaFoldDB" id="A0A915KI22"/>
<name>A0A915KI22_ROMCU</name>